<keyword evidence="2" id="KW-1185">Reference proteome</keyword>
<dbReference type="EMBL" id="SIRE01000056">
    <property type="protein sequence ID" value="TBL67615.1"/>
    <property type="molecule type" value="Genomic_DNA"/>
</dbReference>
<dbReference type="RefSeq" id="WP_131019099.1">
    <property type="nucleotide sequence ID" value="NZ_SIRE01000056.1"/>
</dbReference>
<dbReference type="Proteomes" id="UP000293142">
    <property type="component" value="Unassembled WGS sequence"/>
</dbReference>
<sequence length="94" mass="10574">MNKKYEIRLQNEEREQIEQHLHGKSTSKSLRCRCLVLLLADENQGAIPIQSEIARRASVSEATEYNTRSGITAHAGFMRLCVTVNAPNLPVLPK</sequence>
<gene>
    <name evidence="1" type="ORF">EYB31_39555</name>
</gene>
<comment type="caution">
    <text evidence="1">The sequence shown here is derived from an EMBL/GenBank/DDBJ whole genome shotgun (WGS) entry which is preliminary data.</text>
</comment>
<accession>A0A4Q9DEB1</accession>
<reference evidence="1 2" key="1">
    <citation type="submission" date="2019-02" db="EMBL/GenBank/DDBJ databases">
        <title>Paenibacillus sp. nov., isolated from surface-sterilized tissue of Thalictrum simplex L.</title>
        <authorList>
            <person name="Tuo L."/>
        </authorList>
    </citation>
    <scope>NUCLEOTIDE SEQUENCE [LARGE SCALE GENOMIC DNA]</scope>
    <source>
        <strain evidence="1 2">N2SHLJ1</strain>
    </source>
</reference>
<organism evidence="1 2">
    <name type="scientific">Paenibacillus thalictri</name>
    <dbReference type="NCBI Taxonomy" id="2527873"/>
    <lineage>
        <taxon>Bacteria</taxon>
        <taxon>Bacillati</taxon>
        <taxon>Bacillota</taxon>
        <taxon>Bacilli</taxon>
        <taxon>Bacillales</taxon>
        <taxon>Paenibacillaceae</taxon>
        <taxon>Paenibacillus</taxon>
    </lineage>
</organism>
<protein>
    <submittedName>
        <fullName evidence="1">Uncharacterized protein</fullName>
    </submittedName>
</protein>
<proteinExistence type="predicted"/>
<dbReference type="OrthoDB" id="69748at2"/>
<evidence type="ECO:0000313" key="2">
    <source>
        <dbReference type="Proteomes" id="UP000293142"/>
    </source>
</evidence>
<evidence type="ECO:0000313" key="1">
    <source>
        <dbReference type="EMBL" id="TBL67615.1"/>
    </source>
</evidence>
<name>A0A4Q9DEB1_9BACL</name>
<dbReference type="AlphaFoldDB" id="A0A4Q9DEB1"/>